<evidence type="ECO:0000256" key="3">
    <source>
        <dbReference type="ARBA" id="ARBA00009677"/>
    </source>
</evidence>
<feature type="domain" description="Flagellar hook-associated protein FlgK helical" evidence="10">
    <location>
        <begin position="100"/>
        <end position="319"/>
    </location>
</feature>
<evidence type="ECO:0000256" key="6">
    <source>
        <dbReference type="ARBA" id="ARBA00023143"/>
    </source>
</evidence>
<keyword evidence="11" id="KW-0969">Cilium</keyword>
<keyword evidence="6 7" id="KW-0975">Bacterial flagellum</keyword>
<dbReference type="GO" id="GO:0005576">
    <property type="term" value="C:extracellular region"/>
    <property type="evidence" value="ECO:0007669"/>
    <property type="project" value="UniProtKB-SubCell"/>
</dbReference>
<keyword evidence="5 7" id="KW-0964">Secreted</keyword>
<feature type="domain" description="Flagellar basal body rod protein N-terminal" evidence="8">
    <location>
        <begin position="6"/>
        <end position="36"/>
    </location>
</feature>
<dbReference type="InterPro" id="IPR010930">
    <property type="entry name" value="Flg_bb/hook_C_dom"/>
</dbReference>
<dbReference type="PRINTS" id="PR01005">
    <property type="entry name" value="FLGHOOKAP1"/>
</dbReference>
<evidence type="ECO:0000259" key="9">
    <source>
        <dbReference type="Pfam" id="PF06429"/>
    </source>
</evidence>
<dbReference type="PANTHER" id="PTHR30033:SF1">
    <property type="entry name" value="FLAGELLAR HOOK-ASSOCIATED PROTEIN 1"/>
    <property type="match status" value="1"/>
</dbReference>
<dbReference type="EMBL" id="BDJK01000015">
    <property type="protein sequence ID" value="GAV22536.1"/>
    <property type="molecule type" value="Genomic_DNA"/>
</dbReference>
<dbReference type="AlphaFoldDB" id="A0A1L8CUE3"/>
<evidence type="ECO:0000256" key="1">
    <source>
        <dbReference type="ARBA" id="ARBA00004365"/>
    </source>
</evidence>
<evidence type="ECO:0000259" key="10">
    <source>
        <dbReference type="Pfam" id="PF22638"/>
    </source>
</evidence>
<gene>
    <name evidence="7" type="primary">flgK</name>
    <name evidence="11" type="ORF">cpu_10460</name>
</gene>
<keyword evidence="11" id="KW-0966">Cell projection</keyword>
<keyword evidence="12" id="KW-1185">Reference proteome</keyword>
<dbReference type="OrthoDB" id="9802553at2"/>
<proteinExistence type="inferred from homology"/>
<dbReference type="NCBIfam" id="TIGR02492">
    <property type="entry name" value="flgK_ends"/>
    <property type="match status" value="1"/>
</dbReference>
<evidence type="ECO:0000256" key="7">
    <source>
        <dbReference type="RuleBase" id="RU362065"/>
    </source>
</evidence>
<sequence length="474" mass="52328">MFNLSLETALSSLRAQQLALDITSHNIANSNTPGYTRQRVNFAPNTPFPVPSLFAPMQPGQVGTGVVVASIERVRDTFMDIEYRKEVMNLGYWETRSDALDKIQLIINEPSDTGLNQLMDKFWNAWQELSKNPENLATRAVVQQTAQALAETFNHLRGQLDSLQNDLDFAVQTNVEEINSIARQIRDINDQIYKTNIVKFNANDLMDQRDELLNKLAKIIDFTLIDNNDGTVSIDIGGKKLVDGLNVNSFKVVKNANGFFDVQWSDGTPVNLTAQKGELSSNIVARDVDVQKMKDYMDSLANTLITEVNNLHHQGFVLGSTSPTPDGPDFFTGTDAKTIALSSAVSNNLNNIAAGATNSSGDGGIALQIAQLKDKLTMVLPGSTTPTATFNDFYRTIVSRLGVDAQEADRMYQNEQLLTKNLNNKRMESGGVSIDEEMTNMILYQNAYNAAARIVTAIDEMMDIVINRMGVVGR</sequence>
<dbReference type="GO" id="GO:0005198">
    <property type="term" value="F:structural molecule activity"/>
    <property type="evidence" value="ECO:0007669"/>
    <property type="project" value="UniProtKB-UniRule"/>
</dbReference>
<comment type="similarity">
    <text evidence="3 7">Belongs to the flagella basal body rod proteins family.</text>
</comment>
<dbReference type="Pfam" id="PF06429">
    <property type="entry name" value="Flg_bbr_C"/>
    <property type="match status" value="1"/>
</dbReference>
<organism evidence="11 12">
    <name type="scientific">Carboxydothermus pertinax</name>
    <dbReference type="NCBI Taxonomy" id="870242"/>
    <lineage>
        <taxon>Bacteria</taxon>
        <taxon>Bacillati</taxon>
        <taxon>Bacillota</taxon>
        <taxon>Clostridia</taxon>
        <taxon>Thermoanaerobacterales</taxon>
        <taxon>Thermoanaerobacteraceae</taxon>
        <taxon>Carboxydothermus</taxon>
    </lineage>
</organism>
<dbReference type="Pfam" id="PF00460">
    <property type="entry name" value="Flg_bb_rod"/>
    <property type="match status" value="1"/>
</dbReference>
<dbReference type="InterPro" id="IPR053927">
    <property type="entry name" value="FlgK_helical"/>
</dbReference>
<feature type="domain" description="Flagellar basal-body/hook protein C-terminal" evidence="9">
    <location>
        <begin position="426"/>
        <end position="467"/>
    </location>
</feature>
<dbReference type="Pfam" id="PF22638">
    <property type="entry name" value="FlgK_D1"/>
    <property type="match status" value="1"/>
</dbReference>
<dbReference type="InterPro" id="IPR002371">
    <property type="entry name" value="FlgK"/>
</dbReference>
<accession>A0A1L8CUE3</accession>
<comment type="caution">
    <text evidence="11">The sequence shown here is derived from an EMBL/GenBank/DDBJ whole genome shotgun (WGS) entry which is preliminary data.</text>
</comment>
<dbReference type="STRING" id="870242.cpu_10460"/>
<name>A0A1L8CUE3_9THEO</name>
<evidence type="ECO:0000256" key="4">
    <source>
        <dbReference type="ARBA" id="ARBA00016244"/>
    </source>
</evidence>
<evidence type="ECO:0000259" key="8">
    <source>
        <dbReference type="Pfam" id="PF00460"/>
    </source>
</evidence>
<evidence type="ECO:0000313" key="11">
    <source>
        <dbReference type="EMBL" id="GAV22536.1"/>
    </source>
</evidence>
<dbReference type="InterPro" id="IPR001444">
    <property type="entry name" value="Flag_bb_rod_N"/>
</dbReference>
<evidence type="ECO:0000256" key="2">
    <source>
        <dbReference type="ARBA" id="ARBA00004613"/>
    </source>
</evidence>
<dbReference type="GO" id="GO:0044780">
    <property type="term" value="P:bacterial-type flagellum assembly"/>
    <property type="evidence" value="ECO:0007669"/>
    <property type="project" value="InterPro"/>
</dbReference>
<dbReference type="GO" id="GO:0009424">
    <property type="term" value="C:bacterial-type flagellum hook"/>
    <property type="evidence" value="ECO:0007669"/>
    <property type="project" value="UniProtKB-UniRule"/>
</dbReference>
<evidence type="ECO:0000313" key="12">
    <source>
        <dbReference type="Proteomes" id="UP000187485"/>
    </source>
</evidence>
<dbReference type="Proteomes" id="UP000187485">
    <property type="component" value="Unassembled WGS sequence"/>
</dbReference>
<comment type="subcellular location">
    <subcellularLocation>
        <location evidence="1 7">Bacterial flagellum</location>
    </subcellularLocation>
    <subcellularLocation>
        <location evidence="2 7">Secreted</location>
    </subcellularLocation>
</comment>
<reference evidence="12" key="1">
    <citation type="submission" date="2016-12" db="EMBL/GenBank/DDBJ databases">
        <title>Draft Genome Sequences od Carboxydothermus pertinax and islandicus, Hydrogenogenic Carboxydotrophic Bacteria.</title>
        <authorList>
            <person name="Fukuyama Y."/>
            <person name="Ohmae K."/>
            <person name="Yoneda Y."/>
            <person name="Yoshida T."/>
            <person name="Sako Y."/>
        </authorList>
    </citation>
    <scope>NUCLEOTIDE SEQUENCE [LARGE SCALE GENOMIC DNA]</scope>
    <source>
        <strain evidence="12">Ug1</strain>
    </source>
</reference>
<evidence type="ECO:0000256" key="5">
    <source>
        <dbReference type="ARBA" id="ARBA00022525"/>
    </source>
</evidence>
<dbReference type="RefSeq" id="WP_075859020.1">
    <property type="nucleotide sequence ID" value="NZ_BDJK01000015.1"/>
</dbReference>
<protein>
    <recommendedName>
        <fullName evidence="4 7">Flagellar hook-associated protein 1</fullName>
        <shortName evidence="7">HAP1</shortName>
    </recommendedName>
</protein>
<keyword evidence="11" id="KW-0282">Flagellum</keyword>
<dbReference type="SUPFAM" id="SSF64518">
    <property type="entry name" value="Phase 1 flagellin"/>
    <property type="match status" value="1"/>
</dbReference>
<dbReference type="PANTHER" id="PTHR30033">
    <property type="entry name" value="FLAGELLAR HOOK-ASSOCIATED PROTEIN 1"/>
    <property type="match status" value="1"/>
</dbReference>